<dbReference type="InterPro" id="IPR001279">
    <property type="entry name" value="Metallo-B-lactamas"/>
</dbReference>
<sequence length="505" mass="56036">MSQFRQQLLPRLWQRWYSRLNSVKLNPSIINANSKTSSSSSSSSNSSTQGKRRVVLLVSFSAAAATTATIAAAAMTRKSSSTTATSISSSSSSTDLHHHHHHHPPSTTSVTKIPGRTNIPDEAASNPHHVLKRSGALAGFKNPYPSWSNPVGFASMLQNVLWPTITGDLKWPDTTPPTVTVVPPQWLPSRDASPRLRATWLGHACYYVEFPSGLRVLFDPVFEDRCSPFSFMGPKRFTPKPCDLKDIPVVDAVVISHSHYDHLSHGSVLEIQKHHPQAQFFVGLGLEPWFRRNGLKNVTELDWWEDAELTVTVDNNNNNNSSDGDSSNGSGEKKKKTISAQISCLPAQHTSARSAFDKDTTLWCSWGVRSGDNNVWFGGDTGYRAVPRVPAGVDDYGPEYEALPRCPQFKHIGQHRGPFDLGLIPIGAYFPRVAFSAMHANPFDSVEIFQDTRCRRAMGIHWGTWALTMEDVLEPPRQLREALRRKGIPEEGVFDVCDIGQSREF</sequence>
<dbReference type="FunFam" id="3.60.15.10:FF:000048">
    <property type="entry name" value="Zn-dependent hydrolase/oxidoreductase family protein, putative"/>
    <property type="match status" value="1"/>
</dbReference>
<protein>
    <recommendedName>
        <fullName evidence="3">Metallo-beta-lactamase domain-containing protein</fullName>
    </recommendedName>
</protein>
<feature type="transmembrane region" description="Helical" evidence="2">
    <location>
        <begin position="54"/>
        <end position="75"/>
    </location>
</feature>
<organism evidence="4 5">
    <name type="scientific">Trichoderma parareesei</name>
    <name type="common">Filamentous fungus</name>
    <dbReference type="NCBI Taxonomy" id="858221"/>
    <lineage>
        <taxon>Eukaryota</taxon>
        <taxon>Fungi</taxon>
        <taxon>Dikarya</taxon>
        <taxon>Ascomycota</taxon>
        <taxon>Pezizomycotina</taxon>
        <taxon>Sordariomycetes</taxon>
        <taxon>Hypocreomycetidae</taxon>
        <taxon>Hypocreales</taxon>
        <taxon>Hypocreaceae</taxon>
        <taxon>Trichoderma</taxon>
    </lineage>
</organism>
<evidence type="ECO:0000313" key="5">
    <source>
        <dbReference type="Proteomes" id="UP000219286"/>
    </source>
</evidence>
<dbReference type="AlphaFoldDB" id="A0A2H2ZQF0"/>
<dbReference type="OrthoDB" id="332863at2759"/>
<gene>
    <name evidence="4" type="ORF">A9Z42_0060780</name>
</gene>
<dbReference type="GO" id="GO:0070292">
    <property type="term" value="P:N-acylphosphatidylethanolamine metabolic process"/>
    <property type="evidence" value="ECO:0007669"/>
    <property type="project" value="TreeGrafter"/>
</dbReference>
<dbReference type="InterPro" id="IPR036866">
    <property type="entry name" value="RibonucZ/Hydroxyglut_hydro"/>
</dbReference>
<dbReference type="PANTHER" id="PTHR15032">
    <property type="entry name" value="N-ACYL-PHOSPHATIDYLETHANOLAMINE-HYDROLYZING PHOSPHOLIPASE D"/>
    <property type="match status" value="1"/>
</dbReference>
<evidence type="ECO:0000256" key="2">
    <source>
        <dbReference type="SAM" id="Phobius"/>
    </source>
</evidence>
<evidence type="ECO:0000256" key="1">
    <source>
        <dbReference type="SAM" id="MobiDB-lite"/>
    </source>
</evidence>
<dbReference type="GO" id="GO:0070291">
    <property type="term" value="P:N-acylethanolamine metabolic process"/>
    <property type="evidence" value="ECO:0007669"/>
    <property type="project" value="TreeGrafter"/>
</dbReference>
<dbReference type="Gene3D" id="3.60.15.10">
    <property type="entry name" value="Ribonuclease Z/Hydroxyacylglutathione hydrolase-like"/>
    <property type="match status" value="1"/>
</dbReference>
<feature type="compositionally biased region" description="Low complexity" evidence="1">
    <location>
        <begin position="74"/>
        <end position="94"/>
    </location>
</feature>
<reference evidence="4 5" key="1">
    <citation type="journal article" date="2015" name="Genome Announc.">
        <title>Genome sequence and annotation of Trichoderma parareesei, the ancestor of the cellulase producer Trichoderma reesei.</title>
        <authorList>
            <person name="Yang D."/>
            <person name="Pomraning K."/>
            <person name="Kopchinskiy A."/>
            <person name="Karimi Aghcheh R."/>
            <person name="Atanasova L."/>
            <person name="Chenthamara K."/>
            <person name="Baker S.E."/>
            <person name="Zhang R."/>
            <person name="Shen Q."/>
            <person name="Freitag M."/>
            <person name="Kubicek C.P."/>
            <person name="Druzhinina I.S."/>
        </authorList>
    </citation>
    <scope>NUCLEOTIDE SEQUENCE [LARGE SCALE GENOMIC DNA]</scope>
    <source>
        <strain evidence="4 5">CBS 125925</strain>
    </source>
</reference>
<comment type="caution">
    <text evidence="4">The sequence shown here is derived from an EMBL/GenBank/DDBJ whole genome shotgun (WGS) entry which is preliminary data.</text>
</comment>
<keyword evidence="2" id="KW-0812">Transmembrane</keyword>
<dbReference type="SUPFAM" id="SSF56281">
    <property type="entry name" value="Metallo-hydrolase/oxidoreductase"/>
    <property type="match status" value="1"/>
</dbReference>
<dbReference type="PANTHER" id="PTHR15032:SF4">
    <property type="entry name" value="N-ACYL-PHOSPHATIDYLETHANOLAMINE-HYDROLYZING PHOSPHOLIPASE D"/>
    <property type="match status" value="1"/>
</dbReference>
<feature type="region of interest" description="Disordered" evidence="1">
    <location>
        <begin position="74"/>
        <end position="127"/>
    </location>
</feature>
<keyword evidence="2" id="KW-0472">Membrane</keyword>
<dbReference type="EMBL" id="LFMI01000600">
    <property type="protein sequence ID" value="OTA05400.1"/>
    <property type="molecule type" value="Genomic_DNA"/>
</dbReference>
<evidence type="ECO:0000259" key="3">
    <source>
        <dbReference type="Pfam" id="PF12706"/>
    </source>
</evidence>
<feature type="region of interest" description="Disordered" evidence="1">
    <location>
        <begin position="313"/>
        <end position="335"/>
    </location>
</feature>
<keyword evidence="2" id="KW-1133">Transmembrane helix</keyword>
<proteinExistence type="predicted"/>
<dbReference type="Pfam" id="PF12706">
    <property type="entry name" value="Lactamase_B_2"/>
    <property type="match status" value="1"/>
</dbReference>
<dbReference type="GO" id="GO:0005737">
    <property type="term" value="C:cytoplasm"/>
    <property type="evidence" value="ECO:0007669"/>
    <property type="project" value="TreeGrafter"/>
</dbReference>
<accession>A0A2H2ZQF0</accession>
<evidence type="ECO:0000313" key="4">
    <source>
        <dbReference type="EMBL" id="OTA05400.1"/>
    </source>
</evidence>
<feature type="compositionally biased region" description="Low complexity" evidence="1">
    <location>
        <begin position="314"/>
        <end position="330"/>
    </location>
</feature>
<dbReference type="Proteomes" id="UP000219286">
    <property type="component" value="Unassembled WGS sequence"/>
</dbReference>
<name>A0A2H2ZQF0_TRIPA</name>
<feature type="domain" description="Metallo-beta-lactamase" evidence="3">
    <location>
        <begin position="215"/>
        <end position="462"/>
    </location>
</feature>
<dbReference type="GO" id="GO:0070290">
    <property type="term" value="F:N-acylphosphatidylethanolamine-specific phospholipase D activity"/>
    <property type="evidence" value="ECO:0007669"/>
    <property type="project" value="TreeGrafter"/>
</dbReference>
<keyword evidence="5" id="KW-1185">Reference proteome</keyword>